<evidence type="ECO:0000313" key="10">
    <source>
        <dbReference type="EMBL" id="QCI65718.1"/>
    </source>
</evidence>
<keyword evidence="4 8" id="KW-0812">Transmembrane</keyword>
<name>A0A4D7B5N0_9HYPH</name>
<dbReference type="CDD" id="cd04187">
    <property type="entry name" value="DPM1_like_bac"/>
    <property type="match status" value="1"/>
</dbReference>
<reference evidence="10 11" key="1">
    <citation type="submission" date="2019-04" db="EMBL/GenBank/DDBJ databases">
        <title>Phreatobacter aquaticus sp. nov.</title>
        <authorList>
            <person name="Choi A."/>
        </authorList>
    </citation>
    <scope>NUCLEOTIDE SEQUENCE [LARGE SCALE GENOMIC DNA]</scope>
    <source>
        <strain evidence="10 11">KCTC 52518</strain>
    </source>
</reference>
<keyword evidence="2" id="KW-0328">Glycosyltransferase</keyword>
<dbReference type="RefSeq" id="WP_136961164.1">
    <property type="nucleotide sequence ID" value="NZ_CP039690.1"/>
</dbReference>
<evidence type="ECO:0000256" key="8">
    <source>
        <dbReference type="SAM" id="Phobius"/>
    </source>
</evidence>
<dbReference type="GO" id="GO:0005886">
    <property type="term" value="C:plasma membrane"/>
    <property type="evidence" value="ECO:0007669"/>
    <property type="project" value="TreeGrafter"/>
</dbReference>
<gene>
    <name evidence="10" type="ORF">E8M01_16775</name>
</gene>
<evidence type="ECO:0000256" key="4">
    <source>
        <dbReference type="ARBA" id="ARBA00022692"/>
    </source>
</evidence>
<dbReference type="EMBL" id="CP039690">
    <property type="protein sequence ID" value="QCI65718.1"/>
    <property type="molecule type" value="Genomic_DNA"/>
</dbReference>
<keyword evidence="6 8" id="KW-0472">Membrane</keyword>
<dbReference type="GO" id="GO:0016757">
    <property type="term" value="F:glycosyltransferase activity"/>
    <property type="evidence" value="ECO:0007669"/>
    <property type="project" value="UniProtKB-KW"/>
</dbReference>
<keyword evidence="11" id="KW-1185">Reference proteome</keyword>
<feature type="region of interest" description="Disordered" evidence="7">
    <location>
        <begin position="335"/>
        <end position="354"/>
    </location>
</feature>
<dbReference type="SUPFAM" id="SSF53448">
    <property type="entry name" value="Nucleotide-diphospho-sugar transferases"/>
    <property type="match status" value="1"/>
</dbReference>
<evidence type="ECO:0000256" key="2">
    <source>
        <dbReference type="ARBA" id="ARBA00022676"/>
    </source>
</evidence>
<accession>A0A4D7B5N0</accession>
<comment type="subcellular location">
    <subcellularLocation>
        <location evidence="1">Membrane</location>
        <topology evidence="1">Multi-pass membrane protein</topology>
    </subcellularLocation>
</comment>
<feature type="transmembrane region" description="Helical" evidence="8">
    <location>
        <begin position="284"/>
        <end position="309"/>
    </location>
</feature>
<dbReference type="KEGG" id="pstg:E8M01_16775"/>
<dbReference type="Pfam" id="PF00535">
    <property type="entry name" value="Glycos_transf_2"/>
    <property type="match status" value="1"/>
</dbReference>
<dbReference type="PANTHER" id="PTHR48090:SF1">
    <property type="entry name" value="PROPHAGE BACTOPRENOL GLUCOSYL TRANSFERASE HOMOLOG"/>
    <property type="match status" value="1"/>
</dbReference>
<evidence type="ECO:0000256" key="3">
    <source>
        <dbReference type="ARBA" id="ARBA00022679"/>
    </source>
</evidence>
<evidence type="ECO:0000313" key="11">
    <source>
        <dbReference type="Proteomes" id="UP000298781"/>
    </source>
</evidence>
<feature type="compositionally biased region" description="Polar residues" evidence="7">
    <location>
        <begin position="341"/>
        <end position="354"/>
    </location>
</feature>
<dbReference type="AlphaFoldDB" id="A0A4D7B5N0"/>
<evidence type="ECO:0000256" key="7">
    <source>
        <dbReference type="SAM" id="MobiDB-lite"/>
    </source>
</evidence>
<dbReference type="InterPro" id="IPR050256">
    <property type="entry name" value="Glycosyltransferase_2"/>
</dbReference>
<dbReference type="PANTHER" id="PTHR48090">
    <property type="entry name" value="UNDECAPRENYL-PHOSPHATE 4-DEOXY-4-FORMAMIDO-L-ARABINOSE TRANSFERASE-RELATED"/>
    <property type="match status" value="1"/>
</dbReference>
<dbReference type="Gene3D" id="3.90.550.10">
    <property type="entry name" value="Spore Coat Polysaccharide Biosynthesis Protein SpsA, Chain A"/>
    <property type="match status" value="1"/>
</dbReference>
<sequence>MTANDGRVIAFPGVETQPFGLTIVVPAYNEAEALPHTHAKLLTLAHLLKERRGLSVELLYVDDGSRDGTLAVARGLKAEGADVQVISFSRNFGKEAALLAGLDQARYGAVLFMDADGQHPTAVAETLIAHWLDDGYDVVFTYKAHRRDEPWLRTFFVNAFYGLVNAGVRQKIPADAGDFRLLSPRAAQALRQLPERGRFFKGLSSWVGFRQIGVPYEPDPRRQGEAKWSFLGLLAFSIEGLTSFSIVPLRMASLFGAVLASIAFIYGLVIMAETLFFGHSVPGYPSLFVGIMFIGGVQLLMIGVLGEYIGKILSELKGRPVYLIGEHLLKRAADNPAASDKTGNTTSQSASLSD</sequence>
<protein>
    <submittedName>
        <fullName evidence="10">Glycosyltransferase family 2 protein</fullName>
    </submittedName>
</protein>
<feature type="transmembrane region" description="Helical" evidence="8">
    <location>
        <begin position="254"/>
        <end position="278"/>
    </location>
</feature>
<dbReference type="InterPro" id="IPR001173">
    <property type="entry name" value="Glyco_trans_2-like"/>
</dbReference>
<keyword evidence="3 10" id="KW-0808">Transferase</keyword>
<dbReference type="InterPro" id="IPR029044">
    <property type="entry name" value="Nucleotide-diphossugar_trans"/>
</dbReference>
<dbReference type="OrthoDB" id="9807795at2"/>
<evidence type="ECO:0000256" key="6">
    <source>
        <dbReference type="ARBA" id="ARBA00023136"/>
    </source>
</evidence>
<evidence type="ECO:0000256" key="5">
    <source>
        <dbReference type="ARBA" id="ARBA00022989"/>
    </source>
</evidence>
<evidence type="ECO:0000256" key="1">
    <source>
        <dbReference type="ARBA" id="ARBA00004141"/>
    </source>
</evidence>
<evidence type="ECO:0000259" key="9">
    <source>
        <dbReference type="Pfam" id="PF00535"/>
    </source>
</evidence>
<proteinExistence type="predicted"/>
<dbReference type="Proteomes" id="UP000298781">
    <property type="component" value="Chromosome"/>
</dbReference>
<feature type="domain" description="Glycosyltransferase 2-like" evidence="9">
    <location>
        <begin position="22"/>
        <end position="181"/>
    </location>
</feature>
<organism evidence="10 11">
    <name type="scientific">Phreatobacter stygius</name>
    <dbReference type="NCBI Taxonomy" id="1940610"/>
    <lineage>
        <taxon>Bacteria</taxon>
        <taxon>Pseudomonadati</taxon>
        <taxon>Pseudomonadota</taxon>
        <taxon>Alphaproteobacteria</taxon>
        <taxon>Hyphomicrobiales</taxon>
        <taxon>Phreatobacteraceae</taxon>
        <taxon>Phreatobacter</taxon>
    </lineage>
</organism>
<keyword evidence="5 8" id="KW-1133">Transmembrane helix</keyword>